<name>A0A9D4TI82_CHLVU</name>
<feature type="coiled-coil region" evidence="1">
    <location>
        <begin position="1119"/>
        <end position="1246"/>
    </location>
</feature>
<dbReference type="InterPro" id="IPR029052">
    <property type="entry name" value="Metallo-depent_PP-like"/>
</dbReference>
<dbReference type="InterPro" id="IPR027417">
    <property type="entry name" value="P-loop_NTPase"/>
</dbReference>
<reference evidence="4" key="2">
    <citation type="submission" date="2020-11" db="EMBL/GenBank/DDBJ databases">
        <authorList>
            <person name="Cecchin M."/>
            <person name="Marcolungo L."/>
            <person name="Rossato M."/>
            <person name="Girolomoni L."/>
            <person name="Cosentino E."/>
            <person name="Cuine S."/>
            <person name="Li-Beisson Y."/>
            <person name="Delledonne M."/>
            <person name="Ballottari M."/>
        </authorList>
    </citation>
    <scope>NUCLEOTIDE SEQUENCE</scope>
    <source>
        <strain evidence="4">211/11P</strain>
        <tissue evidence="4">Whole cell</tissue>
    </source>
</reference>
<dbReference type="SUPFAM" id="SSF52540">
    <property type="entry name" value="P-loop containing nucleoside triphosphate hydrolases"/>
    <property type="match status" value="1"/>
</dbReference>
<gene>
    <name evidence="4" type="ORF">D9Q98_008519</name>
</gene>
<dbReference type="Gene3D" id="3.60.21.10">
    <property type="match status" value="1"/>
</dbReference>
<dbReference type="SUPFAM" id="SSF56300">
    <property type="entry name" value="Metallo-dependent phosphatases"/>
    <property type="match status" value="1"/>
</dbReference>
<feature type="compositionally biased region" description="Low complexity" evidence="2">
    <location>
        <begin position="942"/>
        <end position="955"/>
    </location>
</feature>
<dbReference type="Proteomes" id="UP001055712">
    <property type="component" value="Unassembled WGS sequence"/>
</dbReference>
<proteinExistence type="predicted"/>
<keyword evidence="1" id="KW-0175">Coiled coil</keyword>
<dbReference type="EMBL" id="SIDB01000011">
    <property type="protein sequence ID" value="KAI3426140.1"/>
    <property type="molecule type" value="Genomic_DNA"/>
</dbReference>
<dbReference type="PANTHER" id="PTHR32114:SF2">
    <property type="entry name" value="ABC TRANSPORTER ABCH.3"/>
    <property type="match status" value="1"/>
</dbReference>
<sequence>MPADNEPPAVDTTAAVGVDAGCQVDLRRHAPKDSWLQRHSPELPQQWLAFSDLHVSPKTLGTCLQVLERVHEEASRRGAGILFLGDFWHTRGTLPVEPLNAVVTELAGWTQPTLMLPGNHDQVSLGGEVHALTPLAAASPAIHVFNGPALFLNALWLPYRRNRGELEAALAAAGAEAAEAGGQPGGSGGAPLQAVFAHTDIIGAMMNEAYQAHDGLPPSLFPPDIPTYTGHYHNPHTVAGSRITYVGSPYQVTRAEAGQQKRLLLLDRSQGWEVAEQVRLDVGPRYFAAAAAAVPSPAAPAAPDAAPVPDVALEAGLAEEGAAGISADTEAQAAAAAAAAQEAPAEAAAAAADTAAEGFELLLPDGLRSGDRLLLTLSPVAAKQHKKQLAKLEKQGVQVEVVSPPEAAAAPRIQAAEGLGPLQLWDHYSSWQRLPPPAASAGAELLRSLLGGSSPAGGAALEQPHISLQFQSVEVEGYFSFREPVRYQLGQRGLVVVTGLVQGTAEAGVESNGAGKTALMMAPLWALTGGVDTRSDGGSAFGARPVLADLINDGAKRARVRVEGLANGSPFVVERVANRKSSSVTFELGGEELTTQENRLTQQRINEQLGAELLGRVVFYGQSDITALLEASDRAFKQELAKLVDLEVWTRAKEASRVQLSTRRDAFRDASTTLRERQQQESSLQQQADELAAAASEWDARAAETEAGLQAEAAAVLRQLHAQRRDVLAAAAAGEQQAAEMSAELLGLQQELERLEQQKVTLVEQQIASQGRSIGQEELKAAEQHLVAAQHRQQALQQQQQQQQYSLGGMAGMVADAGRQHAAAHAAAEAAAVELQAFMARHPALSSELPPPAGQLDQLLQRRLLQQETMQEAERAVTVAQVAAAAQQSRAAAKQEAAEAAARQAAAAEAAAQHARAVAAANAAALAGPATPSVAEVKHQQRSLQQRLADAQQRLGTAQGQARERQRQLDEYVELAGTAGSTFSIAGSTASHNGSLAAPSEWQPAAPAAAASLRHIHVAADGDSALCDRCLQPISRELFEENVARLQSVAATSADAAEQAALDVQQLQEMHADLDAAAGIAEQQEQHAAAVTAADDVAAAAAPAAAAAAEEARLAAARLTELERGVAEAVNNVQQQQEAATQLLAAIEAAQVAADLEAQRELLLVRASDAASEVAAAVQRRQAAEQRLSSEAEAFRQLEVAALEAASALEAAQRKLQAAQQQGQHLLQVEQQAAVLLGKQQQLEQRQRLLQQQLVAAAQLAGSKLAVAAQGLEELCGTDGGVSSAVGATSPEWSEGAASTLESVASTTHSCLAAADDLQQRWRWHRQQPNQPARDAALVRQQLDTAAQQVAAVERQLVELEGELALWKQVDDAFLPRGIPNFAVEGVLGDLQAAASRNLSVLTSGMTLSLNPCKPTAAAKKQQQKRKKKGATSDEEGAEVEAGEVAGGMIEQIEKVVHVRQAGGLEMRQRNVCQLSGGERRRVALALALGFSELAAQRGRLRSNLIVLDEVMQHLDGEGCLRAAHLLKQLPYSSILVVAQAHSLLTRAFDATDVVVKSGGHSRVEQGSSASVC</sequence>
<evidence type="ECO:0000256" key="1">
    <source>
        <dbReference type="SAM" id="Coils"/>
    </source>
</evidence>
<evidence type="ECO:0000259" key="3">
    <source>
        <dbReference type="Pfam" id="PF13476"/>
    </source>
</evidence>
<evidence type="ECO:0000256" key="2">
    <source>
        <dbReference type="SAM" id="MobiDB-lite"/>
    </source>
</evidence>
<protein>
    <recommendedName>
        <fullName evidence="3">Rad50/SbcC-type AAA domain-containing protein</fullName>
    </recommendedName>
</protein>
<organism evidence="4 5">
    <name type="scientific">Chlorella vulgaris</name>
    <name type="common">Green alga</name>
    <dbReference type="NCBI Taxonomy" id="3077"/>
    <lineage>
        <taxon>Eukaryota</taxon>
        <taxon>Viridiplantae</taxon>
        <taxon>Chlorophyta</taxon>
        <taxon>core chlorophytes</taxon>
        <taxon>Trebouxiophyceae</taxon>
        <taxon>Chlorellales</taxon>
        <taxon>Chlorellaceae</taxon>
        <taxon>Chlorella clade</taxon>
        <taxon>Chlorella</taxon>
    </lineage>
</organism>
<dbReference type="Gene3D" id="3.40.50.300">
    <property type="entry name" value="P-loop containing nucleotide triphosphate hydrolases"/>
    <property type="match status" value="2"/>
</dbReference>
<feature type="region of interest" description="Disordered" evidence="2">
    <location>
        <begin position="1412"/>
        <end position="1441"/>
    </location>
</feature>
<dbReference type="InterPro" id="IPR038729">
    <property type="entry name" value="Rad50/SbcC_AAA"/>
</dbReference>
<evidence type="ECO:0000313" key="4">
    <source>
        <dbReference type="EMBL" id="KAI3426140.1"/>
    </source>
</evidence>
<keyword evidence="5" id="KW-1185">Reference proteome</keyword>
<feature type="region of interest" description="Disordered" evidence="2">
    <location>
        <begin position="934"/>
        <end position="966"/>
    </location>
</feature>
<dbReference type="OrthoDB" id="18797at2759"/>
<reference evidence="4" key="1">
    <citation type="journal article" date="2019" name="Plant J.">
        <title>Chlorella vulgaris genome assembly and annotation reveals the molecular basis for metabolic acclimation to high light conditions.</title>
        <authorList>
            <person name="Cecchin M."/>
            <person name="Marcolungo L."/>
            <person name="Rossato M."/>
            <person name="Girolomoni L."/>
            <person name="Cosentino E."/>
            <person name="Cuine S."/>
            <person name="Li-Beisson Y."/>
            <person name="Delledonne M."/>
            <person name="Ballottari M."/>
        </authorList>
    </citation>
    <scope>NUCLEOTIDE SEQUENCE</scope>
    <source>
        <strain evidence="4">211/11P</strain>
    </source>
</reference>
<feature type="domain" description="Rad50/SbcC-type AAA" evidence="3">
    <location>
        <begin position="473"/>
        <end position="758"/>
    </location>
</feature>
<feature type="coiled-coil region" evidence="1">
    <location>
        <begin position="1057"/>
        <end position="1084"/>
    </location>
</feature>
<dbReference type="GO" id="GO:0006302">
    <property type="term" value="P:double-strand break repair"/>
    <property type="evidence" value="ECO:0007669"/>
    <property type="project" value="InterPro"/>
</dbReference>
<dbReference type="Pfam" id="PF13476">
    <property type="entry name" value="AAA_23"/>
    <property type="match status" value="1"/>
</dbReference>
<feature type="coiled-coil region" evidence="1">
    <location>
        <begin position="731"/>
        <end position="799"/>
    </location>
</feature>
<comment type="caution">
    <text evidence="4">The sequence shown here is derived from an EMBL/GenBank/DDBJ whole genome shotgun (WGS) entry which is preliminary data.</text>
</comment>
<evidence type="ECO:0000313" key="5">
    <source>
        <dbReference type="Proteomes" id="UP001055712"/>
    </source>
</evidence>
<accession>A0A9D4TI82</accession>
<dbReference type="GO" id="GO:0016887">
    <property type="term" value="F:ATP hydrolysis activity"/>
    <property type="evidence" value="ECO:0007669"/>
    <property type="project" value="InterPro"/>
</dbReference>
<feature type="coiled-coil region" evidence="1">
    <location>
        <begin position="1336"/>
        <end position="1370"/>
    </location>
</feature>
<dbReference type="PANTHER" id="PTHR32114">
    <property type="entry name" value="ABC TRANSPORTER ABCH.3"/>
    <property type="match status" value="1"/>
</dbReference>